<reference evidence="13" key="3">
    <citation type="journal article" date="2019" name="Gene Rep">
        <title>Eutherian third-party data gene collections.</title>
        <authorList>
            <person name="Premzl M."/>
        </authorList>
    </citation>
    <scope>NUCLEOTIDE SEQUENCE</scope>
</reference>
<comment type="subcellular location">
    <subcellularLocation>
        <location evidence="1">Cell membrane</location>
        <topology evidence="1">Multi-pass membrane protein</topology>
    </subcellularLocation>
</comment>
<dbReference type="InterPro" id="IPR026234">
    <property type="entry name" value="MRGPCRFAMILY"/>
</dbReference>
<feature type="region of interest" description="Disordered" evidence="10">
    <location>
        <begin position="289"/>
        <end position="333"/>
    </location>
</feature>
<keyword evidence="3 11" id="KW-0812">Transmembrane</keyword>
<dbReference type="PANTHER" id="PTHR11334:SF29">
    <property type="entry name" value="MAS-RELATED G-PROTEIN COUPLED RECEPTOR MEMBER X2"/>
    <property type="match status" value="1"/>
</dbReference>
<feature type="transmembrane region" description="Helical" evidence="11">
    <location>
        <begin position="29"/>
        <end position="53"/>
    </location>
</feature>
<dbReference type="PROSITE" id="PS50262">
    <property type="entry name" value="G_PROTEIN_RECEP_F1_2"/>
    <property type="match status" value="1"/>
</dbReference>
<reference evidence="13" key="1">
    <citation type="journal article" date="2014" name="Gene">
        <title>Comparative genomic analysis of eutherian Mas-related G protein-coupled receptor genes.</title>
        <authorList>
            <person name="Premzl M."/>
        </authorList>
    </citation>
    <scope>NUCLEOTIDE SEQUENCE</scope>
</reference>
<keyword evidence="7 13" id="KW-0675">Receptor</keyword>
<feature type="transmembrane region" description="Helical" evidence="11">
    <location>
        <begin position="181"/>
        <end position="206"/>
    </location>
</feature>
<evidence type="ECO:0000256" key="6">
    <source>
        <dbReference type="ARBA" id="ARBA00023136"/>
    </source>
</evidence>
<evidence type="ECO:0000256" key="10">
    <source>
        <dbReference type="SAM" id="MobiDB-lite"/>
    </source>
</evidence>
<dbReference type="GO" id="GO:0005886">
    <property type="term" value="C:plasma membrane"/>
    <property type="evidence" value="ECO:0007669"/>
    <property type="project" value="UniProtKB-SubCell"/>
</dbReference>
<feature type="transmembrane region" description="Helical" evidence="11">
    <location>
        <begin position="218"/>
        <end position="242"/>
    </location>
</feature>
<feature type="domain" description="G-protein coupled receptors family 1 profile" evidence="12">
    <location>
        <begin position="45"/>
        <end position="270"/>
    </location>
</feature>
<comment type="similarity">
    <text evidence="9">Belongs to the G-protein coupled receptor 1 family. Mas subfamily.</text>
</comment>
<dbReference type="FunFam" id="1.20.1070.10:FF:000193">
    <property type="entry name" value="Mas-related G-protein coupled receptor member E"/>
    <property type="match status" value="1"/>
</dbReference>
<evidence type="ECO:0000256" key="11">
    <source>
        <dbReference type="SAM" id="Phobius"/>
    </source>
</evidence>
<dbReference type="CTD" id="102155851"/>
<dbReference type="PRINTS" id="PR00237">
    <property type="entry name" value="GPCRRHODOPSN"/>
</dbReference>
<dbReference type="GeneID" id="101447763"/>
<dbReference type="SUPFAM" id="SSF81321">
    <property type="entry name" value="Family A G protein-coupled receptor-like"/>
    <property type="match status" value="1"/>
</dbReference>
<dbReference type="Pfam" id="PF00001">
    <property type="entry name" value="7tm_1"/>
    <property type="match status" value="1"/>
</dbReference>
<feature type="region of interest" description="Disordered" evidence="10">
    <location>
        <begin position="1"/>
        <end position="20"/>
    </location>
</feature>
<dbReference type="EMBL" id="HG426177">
    <property type="protein sequence ID" value="CDG86295.1"/>
    <property type="molecule type" value="Genomic_DNA"/>
</dbReference>
<evidence type="ECO:0000256" key="3">
    <source>
        <dbReference type="ARBA" id="ARBA00022692"/>
    </source>
</evidence>
<evidence type="ECO:0000256" key="7">
    <source>
        <dbReference type="ARBA" id="ARBA00023170"/>
    </source>
</evidence>
<keyword evidence="6 11" id="KW-0472">Membrane</keyword>
<proteinExistence type="inferred from homology"/>
<name>W8W3L2_DASNO</name>
<feature type="compositionally biased region" description="Polar residues" evidence="10">
    <location>
        <begin position="1"/>
        <end position="14"/>
    </location>
</feature>
<evidence type="ECO:0000256" key="5">
    <source>
        <dbReference type="ARBA" id="ARBA00023040"/>
    </source>
</evidence>
<organism evidence="13">
    <name type="scientific">Dasypus novemcinctus</name>
    <name type="common">Nine-banded armadillo</name>
    <dbReference type="NCBI Taxonomy" id="9361"/>
    <lineage>
        <taxon>Eukaryota</taxon>
        <taxon>Metazoa</taxon>
        <taxon>Chordata</taxon>
        <taxon>Craniata</taxon>
        <taxon>Vertebrata</taxon>
        <taxon>Euteleostomi</taxon>
        <taxon>Mammalia</taxon>
        <taxon>Eutheria</taxon>
        <taxon>Xenarthra</taxon>
        <taxon>Cingulata</taxon>
        <taxon>Dasypodidae</taxon>
        <taxon>Dasypus</taxon>
    </lineage>
</organism>
<dbReference type="Gene3D" id="1.20.1070.10">
    <property type="entry name" value="Rhodopsin 7-helix transmembrane proteins"/>
    <property type="match status" value="1"/>
</dbReference>
<evidence type="ECO:0000256" key="8">
    <source>
        <dbReference type="ARBA" id="ARBA00023224"/>
    </source>
</evidence>
<dbReference type="InterPro" id="IPR000276">
    <property type="entry name" value="GPCR_Rhodpsn"/>
</dbReference>
<keyword evidence="4 11" id="KW-1133">Transmembrane helix</keyword>
<keyword evidence="8" id="KW-0807">Transducer</keyword>
<accession>W8W3L2</accession>
<keyword evidence="2" id="KW-1003">Cell membrane</keyword>
<evidence type="ECO:0000256" key="4">
    <source>
        <dbReference type="ARBA" id="ARBA00022989"/>
    </source>
</evidence>
<dbReference type="GO" id="GO:0004930">
    <property type="term" value="F:G protein-coupled receptor activity"/>
    <property type="evidence" value="ECO:0007669"/>
    <property type="project" value="UniProtKB-KW"/>
</dbReference>
<dbReference type="AlphaFoldDB" id="W8W3L2"/>
<reference evidence="13" key="2">
    <citation type="journal article" date="2016" name="Data Brief">
        <title>Curated eutherian third party data gene data sets.</title>
        <authorList>
            <person name="Premzl M."/>
        </authorList>
    </citation>
    <scope>NUCLEOTIDE SEQUENCE</scope>
</reference>
<feature type="transmembrane region" description="Helical" evidence="11">
    <location>
        <begin position="142"/>
        <end position="161"/>
    </location>
</feature>
<evidence type="ECO:0000313" key="13">
    <source>
        <dbReference type="EMBL" id="CDG86295.1"/>
    </source>
</evidence>
<dbReference type="PRINTS" id="PR02108">
    <property type="entry name" value="MRGPCRFAMILY"/>
</dbReference>
<dbReference type="KEGG" id="dnm:101447763"/>
<gene>
    <name evidence="13" type="primary">MGRH</name>
</gene>
<evidence type="ECO:0000256" key="1">
    <source>
        <dbReference type="ARBA" id="ARBA00004651"/>
    </source>
</evidence>
<evidence type="ECO:0000256" key="2">
    <source>
        <dbReference type="ARBA" id="ARBA00022475"/>
    </source>
</evidence>
<dbReference type="InterPro" id="IPR017452">
    <property type="entry name" value="GPCR_Rhodpsn_7TM"/>
</dbReference>
<keyword evidence="5" id="KW-0297">G-protein coupled receptor</keyword>
<dbReference type="PANTHER" id="PTHR11334">
    <property type="entry name" value="MAS-RELATED G-PROTEIN COUPLED RECEPTOR"/>
    <property type="match status" value="1"/>
</dbReference>
<evidence type="ECO:0000256" key="9">
    <source>
        <dbReference type="ARBA" id="ARBA00061394"/>
    </source>
</evidence>
<sequence>MDQYCQADNASRSSADPGMSPRTAVVGHVLFRSITVVVALCGLVGNGIVIWLVRLSIKRSSFSTYTLNLALADFIHLSFQTMFSVRQILKSFLGHCFHLAGIFTVLRFFSYSTSLGIVTAISFQRCLSVLCPLWYRDHCPKHVSAVVSISLWVLTFLLNLLRGHTCGQLYSKDTRYCHALAVTTAVCTSALFSVMGVSSLVLLFRVQTGSQGHQPQRLHLVVLLTVLVFFLCGVPFGALRIHLYWTKSECLNNVSIFLTCINSAANPLIYFFFGSRERQRWRLPFKGALQRAPGGEAEGGEKPPPTGRTEAGALSQMALQPPPTLWVKEPPPK</sequence>
<dbReference type="OrthoDB" id="9896011at2759"/>
<evidence type="ECO:0000259" key="12">
    <source>
        <dbReference type="PROSITE" id="PS50262"/>
    </source>
</evidence>
<dbReference type="CDD" id="cd14973">
    <property type="entry name" value="7tmA_Mrgpr"/>
    <property type="match status" value="1"/>
</dbReference>
<feature type="transmembrane region" description="Helical" evidence="11">
    <location>
        <begin position="254"/>
        <end position="273"/>
    </location>
</feature>
<protein>
    <submittedName>
        <fullName evidence="13">Mas-related G protein-coupled receptor H</fullName>
    </submittedName>
</protein>